<dbReference type="PANTHER" id="PTHR30055:SF234">
    <property type="entry name" value="HTH-TYPE TRANSCRIPTIONAL REGULATOR BETI"/>
    <property type="match status" value="1"/>
</dbReference>
<evidence type="ECO:0000256" key="3">
    <source>
        <dbReference type="ARBA" id="ARBA00023163"/>
    </source>
</evidence>
<dbReference type="AlphaFoldDB" id="A0A7W6KLN4"/>
<dbReference type="InterPro" id="IPR036271">
    <property type="entry name" value="Tet_transcr_reg_TetR-rel_C_sf"/>
</dbReference>
<evidence type="ECO:0000313" key="6">
    <source>
        <dbReference type="EMBL" id="MBB4122153.1"/>
    </source>
</evidence>
<dbReference type="Pfam" id="PF00440">
    <property type="entry name" value="TetR_N"/>
    <property type="match status" value="1"/>
</dbReference>
<dbReference type="InterPro" id="IPR009057">
    <property type="entry name" value="Homeodomain-like_sf"/>
</dbReference>
<gene>
    <name evidence="6" type="ORF">GGR30_002082</name>
</gene>
<dbReference type="PROSITE" id="PS50977">
    <property type="entry name" value="HTH_TETR_2"/>
    <property type="match status" value="1"/>
</dbReference>
<dbReference type="InterPro" id="IPR025996">
    <property type="entry name" value="MT1864/Rv1816-like_C"/>
</dbReference>
<dbReference type="Gene3D" id="1.10.357.10">
    <property type="entry name" value="Tetracycline Repressor, domain 2"/>
    <property type="match status" value="1"/>
</dbReference>
<dbReference type="Proteomes" id="UP000530571">
    <property type="component" value="Unassembled WGS sequence"/>
</dbReference>
<evidence type="ECO:0000259" key="5">
    <source>
        <dbReference type="PROSITE" id="PS50977"/>
    </source>
</evidence>
<reference evidence="6 7" key="1">
    <citation type="submission" date="2020-08" db="EMBL/GenBank/DDBJ databases">
        <title>Genomic Encyclopedia of Type Strains, Phase IV (KMG-IV): sequencing the most valuable type-strain genomes for metagenomic binning, comparative biology and taxonomic classification.</title>
        <authorList>
            <person name="Goeker M."/>
        </authorList>
    </citation>
    <scope>NUCLEOTIDE SEQUENCE [LARGE SCALE GENOMIC DNA]</scope>
    <source>
        <strain evidence="6 7">DSM 28101</strain>
    </source>
</reference>
<sequence length="213" mass="22730">MARPRKEQQIEIEKAAIAATIDLLATSAAEDISLARIAKEIGCSAPALYTHFASKNALLKAVHDAGFVKMLDQKLATAARHRTDPIARLWEGGLAYLQFAFENPNLYRLMFDPPPEAGLSGSPFERDAGARCLGVLVQAVRTCQAAGYLPAAEAGKTAFLLWSTVHGAAMLTLLDRAPVQPGEDPRDAAISAVDTLMRFLISTGSQTDPAAKA</sequence>
<dbReference type="InterPro" id="IPR050109">
    <property type="entry name" value="HTH-type_TetR-like_transc_reg"/>
</dbReference>
<feature type="domain" description="HTH tetR-type" evidence="5">
    <location>
        <begin position="10"/>
        <end position="70"/>
    </location>
</feature>
<protein>
    <submittedName>
        <fullName evidence="6">AcrR family transcriptional regulator</fullName>
    </submittedName>
</protein>
<dbReference type="InterPro" id="IPR001647">
    <property type="entry name" value="HTH_TetR"/>
</dbReference>
<dbReference type="RefSeq" id="WP_183485919.1">
    <property type="nucleotide sequence ID" value="NZ_JACIDZ010000006.1"/>
</dbReference>
<keyword evidence="7" id="KW-1185">Reference proteome</keyword>
<evidence type="ECO:0000256" key="2">
    <source>
        <dbReference type="ARBA" id="ARBA00023125"/>
    </source>
</evidence>
<name>A0A7W6KLN4_9HYPH</name>
<evidence type="ECO:0000256" key="1">
    <source>
        <dbReference type="ARBA" id="ARBA00023015"/>
    </source>
</evidence>
<dbReference type="PANTHER" id="PTHR30055">
    <property type="entry name" value="HTH-TYPE TRANSCRIPTIONAL REGULATOR RUTR"/>
    <property type="match status" value="1"/>
</dbReference>
<evidence type="ECO:0000256" key="4">
    <source>
        <dbReference type="PROSITE-ProRule" id="PRU00335"/>
    </source>
</evidence>
<dbReference type="Pfam" id="PF13305">
    <property type="entry name" value="TetR_C_33"/>
    <property type="match status" value="1"/>
</dbReference>
<proteinExistence type="predicted"/>
<keyword evidence="2 4" id="KW-0238">DNA-binding</keyword>
<comment type="caution">
    <text evidence="6">The sequence shown here is derived from an EMBL/GenBank/DDBJ whole genome shotgun (WGS) entry which is preliminary data.</text>
</comment>
<organism evidence="6 7">
    <name type="scientific">Martelella radicis</name>
    <dbReference type="NCBI Taxonomy" id="1397476"/>
    <lineage>
        <taxon>Bacteria</taxon>
        <taxon>Pseudomonadati</taxon>
        <taxon>Pseudomonadota</taxon>
        <taxon>Alphaproteobacteria</taxon>
        <taxon>Hyphomicrobiales</taxon>
        <taxon>Aurantimonadaceae</taxon>
        <taxon>Martelella</taxon>
    </lineage>
</organism>
<evidence type="ECO:0000313" key="7">
    <source>
        <dbReference type="Proteomes" id="UP000530571"/>
    </source>
</evidence>
<dbReference type="GO" id="GO:0003700">
    <property type="term" value="F:DNA-binding transcription factor activity"/>
    <property type="evidence" value="ECO:0007669"/>
    <property type="project" value="TreeGrafter"/>
</dbReference>
<dbReference type="GO" id="GO:0000976">
    <property type="term" value="F:transcription cis-regulatory region binding"/>
    <property type="evidence" value="ECO:0007669"/>
    <property type="project" value="TreeGrafter"/>
</dbReference>
<keyword evidence="1" id="KW-0805">Transcription regulation</keyword>
<dbReference type="SUPFAM" id="SSF48498">
    <property type="entry name" value="Tetracyclin repressor-like, C-terminal domain"/>
    <property type="match status" value="1"/>
</dbReference>
<feature type="DNA-binding region" description="H-T-H motif" evidence="4">
    <location>
        <begin position="33"/>
        <end position="52"/>
    </location>
</feature>
<dbReference type="EMBL" id="JACIDZ010000006">
    <property type="protein sequence ID" value="MBB4122153.1"/>
    <property type="molecule type" value="Genomic_DNA"/>
</dbReference>
<dbReference type="SUPFAM" id="SSF46689">
    <property type="entry name" value="Homeodomain-like"/>
    <property type="match status" value="1"/>
</dbReference>
<keyword evidence="3" id="KW-0804">Transcription</keyword>
<accession>A0A7W6KLN4</accession>